<dbReference type="InterPro" id="IPR006527">
    <property type="entry name" value="F-box-assoc_dom_typ1"/>
</dbReference>
<dbReference type="NCBIfam" id="TIGR01640">
    <property type="entry name" value="F_box_assoc_1"/>
    <property type="match status" value="1"/>
</dbReference>
<evidence type="ECO:0000313" key="3">
    <source>
        <dbReference type="Proteomes" id="UP000631114"/>
    </source>
</evidence>
<dbReference type="OrthoDB" id="605122at2759"/>
<dbReference type="AlphaFoldDB" id="A0A835M3C9"/>
<protein>
    <recommendedName>
        <fullName evidence="1">F-box associated beta-propeller type 1 domain-containing protein</fullName>
    </recommendedName>
</protein>
<name>A0A835M3C9_9MAGN</name>
<gene>
    <name evidence="2" type="ORF">IFM89_014415</name>
</gene>
<dbReference type="EMBL" id="JADFTS010000004">
    <property type="protein sequence ID" value="KAF9609221.1"/>
    <property type="molecule type" value="Genomic_DNA"/>
</dbReference>
<evidence type="ECO:0000259" key="1">
    <source>
        <dbReference type="Pfam" id="PF07734"/>
    </source>
</evidence>
<dbReference type="InterPro" id="IPR017451">
    <property type="entry name" value="F-box-assoc_interact_dom"/>
</dbReference>
<organism evidence="2 3">
    <name type="scientific">Coptis chinensis</name>
    <dbReference type="NCBI Taxonomy" id="261450"/>
    <lineage>
        <taxon>Eukaryota</taxon>
        <taxon>Viridiplantae</taxon>
        <taxon>Streptophyta</taxon>
        <taxon>Embryophyta</taxon>
        <taxon>Tracheophyta</taxon>
        <taxon>Spermatophyta</taxon>
        <taxon>Magnoliopsida</taxon>
        <taxon>Ranunculales</taxon>
        <taxon>Ranunculaceae</taxon>
        <taxon>Coptidoideae</taxon>
        <taxon>Coptis</taxon>
    </lineage>
</organism>
<accession>A0A835M3C9</accession>
<sequence>MLDPAVLLNGCLHWVTYLGNQSERHVTILSFNVAKEEINVIELSHLSKEERFFDLLVLGERLCVVVDHASYCDIAIWVMKEYGVHSSWAKEYVFILEFAVLFGRGIMRGYKL</sequence>
<keyword evidence="3" id="KW-1185">Reference proteome</keyword>
<evidence type="ECO:0000313" key="2">
    <source>
        <dbReference type="EMBL" id="KAF9609221.1"/>
    </source>
</evidence>
<comment type="caution">
    <text evidence="2">The sequence shown here is derived from an EMBL/GenBank/DDBJ whole genome shotgun (WGS) entry which is preliminary data.</text>
</comment>
<dbReference type="Proteomes" id="UP000631114">
    <property type="component" value="Unassembled WGS sequence"/>
</dbReference>
<dbReference type="Pfam" id="PF07734">
    <property type="entry name" value="FBA_1"/>
    <property type="match status" value="1"/>
</dbReference>
<feature type="domain" description="F-box associated beta-propeller type 1" evidence="1">
    <location>
        <begin position="5"/>
        <end position="92"/>
    </location>
</feature>
<proteinExistence type="predicted"/>
<reference evidence="2 3" key="1">
    <citation type="submission" date="2020-10" db="EMBL/GenBank/DDBJ databases">
        <title>The Coptis chinensis genome and diversification of protoberbering-type alkaloids.</title>
        <authorList>
            <person name="Wang B."/>
            <person name="Shu S."/>
            <person name="Song C."/>
            <person name="Liu Y."/>
        </authorList>
    </citation>
    <scope>NUCLEOTIDE SEQUENCE [LARGE SCALE GENOMIC DNA]</scope>
    <source>
        <strain evidence="2">HL-2020</strain>
        <tissue evidence="2">Leaf</tissue>
    </source>
</reference>